<gene>
    <name evidence="2" type="ORF">ACH47X_06610</name>
</gene>
<dbReference type="EMBL" id="JBIRYI010000003">
    <property type="protein sequence ID" value="MFI2486564.1"/>
    <property type="molecule type" value="Genomic_DNA"/>
</dbReference>
<keyword evidence="1" id="KW-0732">Signal</keyword>
<evidence type="ECO:0008006" key="4">
    <source>
        <dbReference type="Google" id="ProtNLM"/>
    </source>
</evidence>
<evidence type="ECO:0000256" key="1">
    <source>
        <dbReference type="SAM" id="SignalP"/>
    </source>
</evidence>
<feature type="signal peptide" evidence="1">
    <location>
        <begin position="1"/>
        <end position="23"/>
    </location>
</feature>
<comment type="caution">
    <text evidence="2">The sequence shown here is derived from an EMBL/GenBank/DDBJ whole genome shotgun (WGS) entry which is preliminary data.</text>
</comment>
<proteinExistence type="predicted"/>
<organism evidence="2 3">
    <name type="scientific">Promicromonospora kroppenstedtii</name>
    <dbReference type="NCBI Taxonomy" id="440482"/>
    <lineage>
        <taxon>Bacteria</taxon>
        <taxon>Bacillati</taxon>
        <taxon>Actinomycetota</taxon>
        <taxon>Actinomycetes</taxon>
        <taxon>Micrococcales</taxon>
        <taxon>Promicromonosporaceae</taxon>
        <taxon>Promicromonospora</taxon>
    </lineage>
</organism>
<dbReference type="RefSeq" id="WP_397402576.1">
    <property type="nucleotide sequence ID" value="NZ_JBIRYI010000003.1"/>
</dbReference>
<dbReference type="Proteomes" id="UP001611580">
    <property type="component" value="Unassembled WGS sequence"/>
</dbReference>
<evidence type="ECO:0000313" key="3">
    <source>
        <dbReference type="Proteomes" id="UP001611580"/>
    </source>
</evidence>
<feature type="chain" id="PRO_5046283873" description="Secreted protein" evidence="1">
    <location>
        <begin position="24"/>
        <end position="151"/>
    </location>
</feature>
<keyword evidence="3" id="KW-1185">Reference proteome</keyword>
<reference evidence="2 3" key="1">
    <citation type="submission" date="2024-10" db="EMBL/GenBank/DDBJ databases">
        <title>The Natural Products Discovery Center: Release of the First 8490 Sequenced Strains for Exploring Actinobacteria Biosynthetic Diversity.</title>
        <authorList>
            <person name="Kalkreuter E."/>
            <person name="Kautsar S.A."/>
            <person name="Yang D."/>
            <person name="Bader C.D."/>
            <person name="Teijaro C.N."/>
            <person name="Fluegel L."/>
            <person name="Davis C.M."/>
            <person name="Simpson J.R."/>
            <person name="Lauterbach L."/>
            <person name="Steele A.D."/>
            <person name="Gui C."/>
            <person name="Meng S."/>
            <person name="Li G."/>
            <person name="Viehrig K."/>
            <person name="Ye F."/>
            <person name="Su P."/>
            <person name="Kiefer A.F."/>
            <person name="Nichols A."/>
            <person name="Cepeda A.J."/>
            <person name="Yan W."/>
            <person name="Fan B."/>
            <person name="Jiang Y."/>
            <person name="Adhikari A."/>
            <person name="Zheng C.-J."/>
            <person name="Schuster L."/>
            <person name="Cowan T.M."/>
            <person name="Smanski M.J."/>
            <person name="Chevrette M.G."/>
            <person name="De Carvalho L.P.S."/>
            <person name="Shen B."/>
        </authorList>
    </citation>
    <scope>NUCLEOTIDE SEQUENCE [LARGE SCALE GENOMIC DNA]</scope>
    <source>
        <strain evidence="2 3">NPDC019481</strain>
    </source>
</reference>
<accession>A0ABW7XGE4</accession>
<sequence>MNRIKRTLAAVAGLTLVATVLTAAPASAWTRVAGHCVGDRVDRCVSIRQNSNGTVYVRGSVSDDASRPGDYVVRIVETDITITKDWTNPPSITFYPVKQNFPYEDVSDALATPAFDMSCGTDVVGSAKLQWKPKSGGSVETGWVHVSATVC</sequence>
<protein>
    <recommendedName>
        <fullName evidence="4">Secreted protein</fullName>
    </recommendedName>
</protein>
<name>A0ABW7XGE4_9MICO</name>
<evidence type="ECO:0000313" key="2">
    <source>
        <dbReference type="EMBL" id="MFI2486564.1"/>
    </source>
</evidence>